<feature type="compositionally biased region" description="Low complexity" evidence="1">
    <location>
        <begin position="13"/>
        <end position="27"/>
    </location>
</feature>
<evidence type="ECO:0000313" key="2">
    <source>
        <dbReference type="EMBL" id="ARN82641.1"/>
    </source>
</evidence>
<dbReference type="EMBL" id="CP019948">
    <property type="protein sequence ID" value="ARN82641.1"/>
    <property type="molecule type" value="Genomic_DNA"/>
</dbReference>
<accession>A0A1W6MYH9</accession>
<dbReference type="KEGG" id="mbry:B1812_17810"/>
<feature type="compositionally biased region" description="Basic and acidic residues" evidence="1">
    <location>
        <begin position="1"/>
        <end position="10"/>
    </location>
</feature>
<name>A0A1W6MYH9_9HYPH</name>
<organism evidence="2 3">
    <name type="scientific">Methylocystis bryophila</name>
    <dbReference type="NCBI Taxonomy" id="655015"/>
    <lineage>
        <taxon>Bacteria</taxon>
        <taxon>Pseudomonadati</taxon>
        <taxon>Pseudomonadota</taxon>
        <taxon>Alphaproteobacteria</taxon>
        <taxon>Hyphomicrobiales</taxon>
        <taxon>Methylocystaceae</taxon>
        <taxon>Methylocystis</taxon>
    </lineage>
</organism>
<protein>
    <submittedName>
        <fullName evidence="2">Uncharacterized protein</fullName>
    </submittedName>
</protein>
<dbReference type="Proteomes" id="UP000193978">
    <property type="component" value="Chromosome"/>
</dbReference>
<feature type="region of interest" description="Disordered" evidence="1">
    <location>
        <begin position="1"/>
        <end position="57"/>
    </location>
</feature>
<proteinExistence type="predicted"/>
<reference evidence="2 3" key="1">
    <citation type="submission" date="2017-02" db="EMBL/GenBank/DDBJ databases">
        <authorList>
            <person name="Peterson S.W."/>
        </authorList>
    </citation>
    <scope>NUCLEOTIDE SEQUENCE [LARGE SCALE GENOMIC DNA]</scope>
    <source>
        <strain evidence="2 3">S285</strain>
    </source>
</reference>
<dbReference type="STRING" id="655015.B1812_17810"/>
<feature type="compositionally biased region" description="Basic and acidic residues" evidence="1">
    <location>
        <begin position="48"/>
        <end position="57"/>
    </location>
</feature>
<keyword evidence="3" id="KW-1185">Reference proteome</keyword>
<evidence type="ECO:0000313" key="3">
    <source>
        <dbReference type="Proteomes" id="UP000193978"/>
    </source>
</evidence>
<evidence type="ECO:0000256" key="1">
    <source>
        <dbReference type="SAM" id="MobiDB-lite"/>
    </source>
</evidence>
<gene>
    <name evidence="2" type="ORF">B1812_17810</name>
</gene>
<dbReference type="AlphaFoldDB" id="A0A1W6MYH9"/>
<sequence>MRIESARDALNDAIKGGAKGAASGPTKASRRPMKSLSARIATHRRERRRCDEPELPQRARPIATQLNALILLVYEIARRAHRRRAG</sequence>